<dbReference type="GO" id="GO:0046872">
    <property type="term" value="F:metal ion binding"/>
    <property type="evidence" value="ECO:0007669"/>
    <property type="project" value="UniProtKB-KW"/>
</dbReference>
<evidence type="ECO:0000256" key="1">
    <source>
        <dbReference type="ARBA" id="ARBA00022448"/>
    </source>
</evidence>
<evidence type="ECO:0000259" key="9">
    <source>
        <dbReference type="PROSITE" id="PS51007"/>
    </source>
</evidence>
<keyword evidence="4" id="KW-0249">Electron transport</keyword>
<feature type="domain" description="Cytochrome c" evidence="9">
    <location>
        <begin position="53"/>
        <end position="141"/>
    </location>
</feature>
<dbReference type="PRINTS" id="PR00604">
    <property type="entry name" value="CYTCHRMECIAB"/>
</dbReference>
<dbReference type="InterPro" id="IPR009056">
    <property type="entry name" value="Cyt_c-like_dom"/>
</dbReference>
<proteinExistence type="predicted"/>
<keyword evidence="1" id="KW-0813">Transport</keyword>
<dbReference type="InterPro" id="IPR002327">
    <property type="entry name" value="Cyt_c_1A/1B"/>
</dbReference>
<evidence type="ECO:0000313" key="10">
    <source>
        <dbReference type="EMBL" id="NNU79255.1"/>
    </source>
</evidence>
<feature type="signal peptide" evidence="8">
    <location>
        <begin position="1"/>
        <end position="20"/>
    </location>
</feature>
<sequence length="346" mass="37329">MSRFLELTLAATLAATPVLADGFGLGRDATPDEVAAWDIDVRPDGQGLPEGRGTVAEGEEIFTAQCAVCHGDFGEGVGRWPNIAGGQGSLADEDPVKTVGSYWPYLSTVWDYVHRAMPFGNAQSLTDDEVYALTAYILYLNDVVLEEDFELSHENFTEIRLENEDGFYMDDRDTLEVPQLTGEPCMEACKPSVEITMRARVLDVTPDTADDDAAAAPAAETAAAEPAPEAPAEESVAALDPELVAAGERAFRQCSACHQIGEGATNRVGPHLNDLFGRTAGEIDGFNYSRPFQEAGEAGLVWNDETIAAFLADPRNYVKGTRMSFRGLKSEDDAAAILAYLKSFDE</sequence>
<dbReference type="Proteomes" id="UP000572377">
    <property type="component" value="Unassembled WGS sequence"/>
</dbReference>
<feature type="compositionally biased region" description="Low complexity" evidence="7">
    <location>
        <begin position="214"/>
        <end position="227"/>
    </location>
</feature>
<evidence type="ECO:0000256" key="4">
    <source>
        <dbReference type="ARBA" id="ARBA00022982"/>
    </source>
</evidence>
<name>A0A849KVV4_9RHOB</name>
<dbReference type="PANTHER" id="PTHR11961">
    <property type="entry name" value="CYTOCHROME C"/>
    <property type="match status" value="1"/>
</dbReference>
<evidence type="ECO:0000256" key="8">
    <source>
        <dbReference type="SAM" id="SignalP"/>
    </source>
</evidence>
<feature type="domain" description="Cytochrome c" evidence="9">
    <location>
        <begin position="242"/>
        <end position="345"/>
    </location>
</feature>
<dbReference type="PROSITE" id="PS51007">
    <property type="entry name" value="CYTC"/>
    <property type="match status" value="2"/>
</dbReference>
<keyword evidence="11" id="KW-1185">Reference proteome</keyword>
<dbReference type="Gene3D" id="1.10.760.10">
    <property type="entry name" value="Cytochrome c-like domain"/>
    <property type="match status" value="2"/>
</dbReference>
<keyword evidence="3 6" id="KW-0479">Metal-binding</keyword>
<dbReference type="Pfam" id="PF00034">
    <property type="entry name" value="Cytochrom_C"/>
    <property type="match status" value="2"/>
</dbReference>
<dbReference type="InterPro" id="IPR036909">
    <property type="entry name" value="Cyt_c-like_dom_sf"/>
</dbReference>
<dbReference type="GO" id="GO:0009055">
    <property type="term" value="F:electron transfer activity"/>
    <property type="evidence" value="ECO:0007669"/>
    <property type="project" value="InterPro"/>
</dbReference>
<feature type="region of interest" description="Disordered" evidence="7">
    <location>
        <begin position="211"/>
        <end position="235"/>
    </location>
</feature>
<dbReference type="RefSeq" id="WP_171322065.1">
    <property type="nucleotide sequence ID" value="NZ_JABFBC010000001.1"/>
</dbReference>
<evidence type="ECO:0000256" key="5">
    <source>
        <dbReference type="ARBA" id="ARBA00023004"/>
    </source>
</evidence>
<keyword evidence="2 6" id="KW-0349">Heme</keyword>
<dbReference type="AlphaFoldDB" id="A0A849KVV4"/>
<evidence type="ECO:0000313" key="11">
    <source>
        <dbReference type="Proteomes" id="UP000572377"/>
    </source>
</evidence>
<comment type="caution">
    <text evidence="10">The sequence shown here is derived from an EMBL/GenBank/DDBJ whole genome shotgun (WGS) entry which is preliminary data.</text>
</comment>
<evidence type="ECO:0000256" key="7">
    <source>
        <dbReference type="SAM" id="MobiDB-lite"/>
    </source>
</evidence>
<dbReference type="GO" id="GO:0020037">
    <property type="term" value="F:heme binding"/>
    <property type="evidence" value="ECO:0007669"/>
    <property type="project" value="InterPro"/>
</dbReference>
<gene>
    <name evidence="10" type="ORF">HMH01_02280</name>
</gene>
<keyword evidence="8" id="KW-0732">Signal</keyword>
<reference evidence="10 11" key="1">
    <citation type="submission" date="2020-05" db="EMBL/GenBank/DDBJ databases">
        <title>Gimesia benthica sp. nov., a novel planctomycete isolated from a deep-sea water sample of the Northwest Indian Ocean.</title>
        <authorList>
            <person name="Wang J."/>
            <person name="Ruan C."/>
            <person name="Song L."/>
            <person name="Zhu Y."/>
            <person name="Li A."/>
            <person name="Zheng X."/>
            <person name="Wang L."/>
            <person name="Lu Z."/>
            <person name="Huang Y."/>
            <person name="Du W."/>
            <person name="Zhou Y."/>
            <person name="Huang L."/>
            <person name="Dai X."/>
        </authorList>
    </citation>
    <scope>NUCLEOTIDE SEQUENCE [LARGE SCALE GENOMIC DNA]</scope>
    <source>
        <strain evidence="10 11">YYQ-30</strain>
    </source>
</reference>
<dbReference type="SUPFAM" id="SSF46626">
    <property type="entry name" value="Cytochrome c"/>
    <property type="match status" value="2"/>
</dbReference>
<protein>
    <submittedName>
        <fullName evidence="10">C-type cytochrome</fullName>
    </submittedName>
</protein>
<evidence type="ECO:0000256" key="6">
    <source>
        <dbReference type="PROSITE-ProRule" id="PRU00433"/>
    </source>
</evidence>
<evidence type="ECO:0000256" key="2">
    <source>
        <dbReference type="ARBA" id="ARBA00022617"/>
    </source>
</evidence>
<accession>A0A849KVV4</accession>
<evidence type="ECO:0000256" key="3">
    <source>
        <dbReference type="ARBA" id="ARBA00022723"/>
    </source>
</evidence>
<dbReference type="EMBL" id="JABFBC010000001">
    <property type="protein sequence ID" value="NNU79255.1"/>
    <property type="molecule type" value="Genomic_DNA"/>
</dbReference>
<organism evidence="10 11">
    <name type="scientific">Halovulum dunhuangense</name>
    <dbReference type="NCBI Taxonomy" id="1505036"/>
    <lineage>
        <taxon>Bacteria</taxon>
        <taxon>Pseudomonadati</taxon>
        <taxon>Pseudomonadota</taxon>
        <taxon>Alphaproteobacteria</taxon>
        <taxon>Rhodobacterales</taxon>
        <taxon>Paracoccaceae</taxon>
        <taxon>Halovulum</taxon>
    </lineage>
</organism>
<feature type="chain" id="PRO_5032378991" evidence="8">
    <location>
        <begin position="21"/>
        <end position="346"/>
    </location>
</feature>
<keyword evidence="5 6" id="KW-0408">Iron</keyword>